<dbReference type="SUPFAM" id="SSF50978">
    <property type="entry name" value="WD40 repeat-like"/>
    <property type="match status" value="1"/>
</dbReference>
<name>A0A812J3K5_9DINO</name>
<comment type="caution">
    <text evidence="1">The sequence shown here is derived from an EMBL/GenBank/DDBJ whole genome shotgun (WGS) entry which is preliminary data.</text>
</comment>
<dbReference type="Gene3D" id="2.130.10.10">
    <property type="entry name" value="YVTN repeat-like/Quinoprotein amine dehydrogenase"/>
    <property type="match status" value="1"/>
</dbReference>
<protein>
    <submittedName>
        <fullName evidence="1">Uncharacterized protein</fullName>
    </submittedName>
</protein>
<evidence type="ECO:0000313" key="1">
    <source>
        <dbReference type="EMBL" id="CAE7196661.1"/>
    </source>
</evidence>
<dbReference type="InterPro" id="IPR036322">
    <property type="entry name" value="WD40_repeat_dom_sf"/>
</dbReference>
<reference evidence="1" key="1">
    <citation type="submission" date="2021-02" db="EMBL/GenBank/DDBJ databases">
        <authorList>
            <person name="Dougan E. K."/>
            <person name="Rhodes N."/>
            <person name="Thang M."/>
            <person name="Chan C."/>
        </authorList>
    </citation>
    <scope>NUCLEOTIDE SEQUENCE</scope>
</reference>
<gene>
    <name evidence="1" type="ORF">SNAT2548_LOCUS5504</name>
</gene>
<proteinExistence type="predicted"/>
<accession>A0A812J3K5</accession>
<evidence type="ECO:0000313" key="2">
    <source>
        <dbReference type="Proteomes" id="UP000604046"/>
    </source>
</evidence>
<keyword evidence="2" id="KW-1185">Reference proteome</keyword>
<sequence>MLTRTAASRSSAVFWRTVAPGFCPGQGYAGCSGQRKRAAQTCTRTTAASSKASSKTWVFSVAWSGQLLAVGVQDRKVQVYDDEQDYSLVATLTGATNDIESMAWFGRLLAVGGKDSADLRRRAGLQPDQNSRKPALPCRVRGLVRAHTSTGAC</sequence>
<organism evidence="1 2">
    <name type="scientific">Symbiodinium natans</name>
    <dbReference type="NCBI Taxonomy" id="878477"/>
    <lineage>
        <taxon>Eukaryota</taxon>
        <taxon>Sar</taxon>
        <taxon>Alveolata</taxon>
        <taxon>Dinophyceae</taxon>
        <taxon>Suessiales</taxon>
        <taxon>Symbiodiniaceae</taxon>
        <taxon>Symbiodinium</taxon>
    </lineage>
</organism>
<dbReference type="Proteomes" id="UP000604046">
    <property type="component" value="Unassembled WGS sequence"/>
</dbReference>
<dbReference type="EMBL" id="CAJNDS010000350">
    <property type="protein sequence ID" value="CAE7196661.1"/>
    <property type="molecule type" value="Genomic_DNA"/>
</dbReference>
<dbReference type="InterPro" id="IPR015943">
    <property type="entry name" value="WD40/YVTN_repeat-like_dom_sf"/>
</dbReference>
<dbReference type="AlphaFoldDB" id="A0A812J3K5"/>